<evidence type="ECO:0000313" key="2">
    <source>
        <dbReference type="EMBL" id="PSS20601.1"/>
    </source>
</evidence>
<gene>
    <name evidence="2" type="ORF">M430DRAFT_275523</name>
</gene>
<evidence type="ECO:0000313" key="3">
    <source>
        <dbReference type="Proteomes" id="UP000241818"/>
    </source>
</evidence>
<dbReference type="Proteomes" id="UP000241818">
    <property type="component" value="Unassembled WGS sequence"/>
</dbReference>
<reference evidence="2 3" key="1">
    <citation type="journal article" date="2018" name="New Phytol.">
        <title>Comparative genomics and transcriptomics depict ericoid mycorrhizal fungi as versatile saprotrophs and plant mutualists.</title>
        <authorList>
            <person name="Martino E."/>
            <person name="Morin E."/>
            <person name="Grelet G.A."/>
            <person name="Kuo A."/>
            <person name="Kohler A."/>
            <person name="Daghino S."/>
            <person name="Barry K.W."/>
            <person name="Cichocki N."/>
            <person name="Clum A."/>
            <person name="Dockter R.B."/>
            <person name="Hainaut M."/>
            <person name="Kuo R.C."/>
            <person name="LaButti K."/>
            <person name="Lindahl B.D."/>
            <person name="Lindquist E.A."/>
            <person name="Lipzen A."/>
            <person name="Khouja H.R."/>
            <person name="Magnuson J."/>
            <person name="Murat C."/>
            <person name="Ohm R.A."/>
            <person name="Singer S.W."/>
            <person name="Spatafora J.W."/>
            <person name="Wang M."/>
            <person name="Veneault-Fourrey C."/>
            <person name="Henrissat B."/>
            <person name="Grigoriev I.V."/>
            <person name="Martin F.M."/>
            <person name="Perotto S."/>
        </authorList>
    </citation>
    <scope>NUCLEOTIDE SEQUENCE [LARGE SCALE GENOMIC DNA]</scope>
    <source>
        <strain evidence="2 3">ATCC 22711</strain>
    </source>
</reference>
<dbReference type="EMBL" id="KZ679010">
    <property type="protein sequence ID" value="PSS20601.1"/>
    <property type="molecule type" value="Genomic_DNA"/>
</dbReference>
<feature type="region of interest" description="Disordered" evidence="1">
    <location>
        <begin position="1"/>
        <end position="30"/>
    </location>
</feature>
<dbReference type="InParanoid" id="A0A2T3B4P5"/>
<feature type="compositionally biased region" description="Low complexity" evidence="1">
    <location>
        <begin position="12"/>
        <end position="29"/>
    </location>
</feature>
<sequence length="171" mass="19566">MSSKSPEEEEASPQTARPPQQQQTTPQRPISGFTSAEELELWYISLFARAEGELTALLQAKLSLSGDLSLNCNCAVLISKVEERLRELEYWFAEDTMRCRERLTREIEGFEGRVRKQLGDGRQEMGNWWRLWEYRRELGILGRCGEMLGERVQGGNGKERNIVLRMGGGRG</sequence>
<organism evidence="2 3">
    <name type="scientific">Amorphotheca resinae ATCC 22711</name>
    <dbReference type="NCBI Taxonomy" id="857342"/>
    <lineage>
        <taxon>Eukaryota</taxon>
        <taxon>Fungi</taxon>
        <taxon>Dikarya</taxon>
        <taxon>Ascomycota</taxon>
        <taxon>Pezizomycotina</taxon>
        <taxon>Leotiomycetes</taxon>
        <taxon>Helotiales</taxon>
        <taxon>Amorphothecaceae</taxon>
        <taxon>Amorphotheca</taxon>
    </lineage>
</organism>
<proteinExistence type="predicted"/>
<accession>A0A2T3B4P5</accession>
<keyword evidence="3" id="KW-1185">Reference proteome</keyword>
<dbReference type="AlphaFoldDB" id="A0A2T3B4P5"/>
<evidence type="ECO:0000256" key="1">
    <source>
        <dbReference type="SAM" id="MobiDB-lite"/>
    </source>
</evidence>
<dbReference type="RefSeq" id="XP_024721871.1">
    <property type="nucleotide sequence ID" value="XM_024865648.1"/>
</dbReference>
<name>A0A2T3B4P5_AMORE</name>
<protein>
    <submittedName>
        <fullName evidence="2">Uncharacterized protein</fullName>
    </submittedName>
</protein>
<dbReference type="GeneID" id="36573729"/>